<organism evidence="3 4">
    <name type="scientific">Candidatus Nitrospira kreftii</name>
    <dbReference type="NCBI Taxonomy" id="2652173"/>
    <lineage>
        <taxon>Bacteria</taxon>
        <taxon>Pseudomonadati</taxon>
        <taxon>Nitrospirota</taxon>
        <taxon>Nitrospiria</taxon>
        <taxon>Nitrospirales</taxon>
        <taxon>Nitrospiraceae</taxon>
        <taxon>Nitrospira</taxon>
    </lineage>
</organism>
<dbReference type="GO" id="GO:0006508">
    <property type="term" value="P:proteolysis"/>
    <property type="evidence" value="ECO:0007669"/>
    <property type="project" value="InterPro"/>
</dbReference>
<dbReference type="InterPro" id="IPR011600">
    <property type="entry name" value="Pept_C14_caspase"/>
</dbReference>
<sequence>MVHRDTQPTNLEPLSLTPTIWFAPSGTTAELSYQNACHETVAMPMADILLGSVPTKLAQVFTGVTAQNHSEDLLASDGVIEVGVGLRRIDLEVPTQRPGTYPATATVGLEMAFLARDGTMLFSKKLEGTHHGTVVVADQSCDVTGLDALVQDAIGSATDELVQHMVQSVKIREYAAQRDAWVPLASHPTPPSERTVESSPPVEQETREEPLAPTARGVEPTHLSFRAIIRDESRDRVLEPDESVTIHLEVMNEGIAEAKDVVILVQGKAGLAHVFPPDIVVGSIRPGEIKRLSVTKRVTVTEETLPGELTLNLRSASPMATVPPPKIFSLGIKPKRGDLASLPDVDQMPAALKTGKQPRAVIIAIGVGTYQDEQVPVMKYASHDAAVMAEYLHAIGSIPRERMRILLDRQGVQQEFDETFKHWLRKRADAETVLYVYFSGRAVVDSSTGEVLLVPYDGTLFDPEHLYPLRRLQQLVSQLPIQRAIFMLDASLDPSPGADVRTMPSPDWPSGADEQRKDVEMWMVGNPSLQEANVYDRGKHGLFTYYLLRGLQGVADLDRDGMVVAGELCLYARGQVVRAAREQFENKQDPLCAPPIGRGAMIRIHPIAKGNNPKPVQTQKILEEPSADSTGPAKSPILIGP</sequence>
<dbReference type="Pfam" id="PF00656">
    <property type="entry name" value="Peptidase_C14"/>
    <property type="match status" value="1"/>
</dbReference>
<dbReference type="EMBL" id="CP047423">
    <property type="protein sequence ID" value="QPD05445.1"/>
    <property type="molecule type" value="Genomic_DNA"/>
</dbReference>
<accession>A0A7S8J111</accession>
<evidence type="ECO:0000259" key="2">
    <source>
        <dbReference type="Pfam" id="PF00656"/>
    </source>
</evidence>
<dbReference type="AlphaFoldDB" id="A0A7S8J111"/>
<gene>
    <name evidence="3" type="ORF">Nkreftii_003219</name>
</gene>
<name>A0A7S8J111_9BACT</name>
<evidence type="ECO:0000256" key="1">
    <source>
        <dbReference type="SAM" id="MobiDB-lite"/>
    </source>
</evidence>
<dbReference type="GO" id="GO:0004197">
    <property type="term" value="F:cysteine-type endopeptidase activity"/>
    <property type="evidence" value="ECO:0007669"/>
    <property type="project" value="InterPro"/>
</dbReference>
<evidence type="ECO:0000313" key="3">
    <source>
        <dbReference type="EMBL" id="QPD05445.1"/>
    </source>
</evidence>
<reference evidence="3 4" key="1">
    <citation type="journal article" date="2020" name="ISME J.">
        <title>Enrichment and physiological characterization of a novel comammox Nitrospira indicates ammonium inhibition of complete nitrification.</title>
        <authorList>
            <person name="Sakoula D."/>
            <person name="Koch H."/>
            <person name="Frank J."/>
            <person name="Jetten M.S.M."/>
            <person name="van Kessel M.A.H.J."/>
            <person name="Lucker S."/>
        </authorList>
    </citation>
    <scope>NUCLEOTIDE SEQUENCE [LARGE SCALE GENOMIC DNA]</scope>
    <source>
        <strain evidence="3">Comreactor17</strain>
    </source>
</reference>
<evidence type="ECO:0000313" key="4">
    <source>
        <dbReference type="Proteomes" id="UP000593737"/>
    </source>
</evidence>
<feature type="region of interest" description="Disordered" evidence="1">
    <location>
        <begin position="183"/>
        <end position="212"/>
    </location>
</feature>
<dbReference type="KEGG" id="nkf:Nkreftii_003219"/>
<dbReference type="Gene3D" id="3.40.50.1460">
    <property type="match status" value="1"/>
</dbReference>
<proteinExistence type="predicted"/>
<feature type="domain" description="Peptidase C14 caspase" evidence="2">
    <location>
        <begin position="363"/>
        <end position="553"/>
    </location>
</feature>
<protein>
    <recommendedName>
        <fullName evidence="2">Peptidase C14 caspase domain-containing protein</fullName>
    </recommendedName>
</protein>
<dbReference type="Proteomes" id="UP000593737">
    <property type="component" value="Chromosome"/>
</dbReference>
<feature type="region of interest" description="Disordered" evidence="1">
    <location>
        <begin position="609"/>
        <end position="641"/>
    </location>
</feature>